<organism evidence="10 13">
    <name type="scientific">Streptomyces californicus</name>
    <dbReference type="NCBI Taxonomy" id="67351"/>
    <lineage>
        <taxon>Bacteria</taxon>
        <taxon>Bacillati</taxon>
        <taxon>Actinomycetota</taxon>
        <taxon>Actinomycetes</taxon>
        <taxon>Kitasatosporales</taxon>
        <taxon>Streptomycetaceae</taxon>
        <taxon>Streptomyces</taxon>
    </lineage>
</organism>
<evidence type="ECO:0000256" key="4">
    <source>
        <dbReference type="ARBA" id="ARBA00022692"/>
    </source>
</evidence>
<protein>
    <submittedName>
        <fullName evidence="10">M50 family metallopeptidase</fullName>
    </submittedName>
</protein>
<evidence type="ECO:0000259" key="9">
    <source>
        <dbReference type="Pfam" id="PF02163"/>
    </source>
</evidence>
<evidence type="ECO:0000256" key="1">
    <source>
        <dbReference type="ARBA" id="ARBA00001947"/>
    </source>
</evidence>
<comment type="subcellular location">
    <subcellularLocation>
        <location evidence="2">Membrane</location>
        <topology evidence="2">Multi-pass membrane protein</topology>
    </subcellularLocation>
</comment>
<feature type="compositionally biased region" description="Low complexity" evidence="7">
    <location>
        <begin position="114"/>
        <end position="155"/>
    </location>
</feature>
<feature type="domain" description="Peptidase M50" evidence="9">
    <location>
        <begin position="243"/>
        <end position="322"/>
    </location>
</feature>
<comment type="cofactor">
    <cofactor evidence="1">
        <name>Zn(2+)</name>
        <dbReference type="ChEBI" id="CHEBI:29105"/>
    </cofactor>
</comment>
<evidence type="ECO:0000256" key="6">
    <source>
        <dbReference type="ARBA" id="ARBA00023136"/>
    </source>
</evidence>
<gene>
    <name evidence="11" type="ORF">I6J41_12860</name>
    <name evidence="10" type="ORF">I6J42_20720</name>
</gene>
<dbReference type="Proteomes" id="UP000623926">
    <property type="component" value="Chromosome"/>
</dbReference>
<keyword evidence="4 8" id="KW-0812">Transmembrane</keyword>
<evidence type="ECO:0000256" key="5">
    <source>
        <dbReference type="ARBA" id="ARBA00022989"/>
    </source>
</evidence>
<evidence type="ECO:0000313" key="11">
    <source>
        <dbReference type="EMBL" id="QRV41529.1"/>
    </source>
</evidence>
<evidence type="ECO:0000256" key="2">
    <source>
        <dbReference type="ARBA" id="ARBA00004141"/>
    </source>
</evidence>
<dbReference type="AlphaFoldDB" id="A0ABD7D0E6"/>
<comment type="similarity">
    <text evidence="3">Belongs to the peptidase M50B family.</text>
</comment>
<dbReference type="EMBL" id="CP070245">
    <property type="protein sequence ID" value="QRV36205.1"/>
    <property type="molecule type" value="Genomic_DNA"/>
</dbReference>
<feature type="transmembrane region" description="Helical" evidence="8">
    <location>
        <begin position="363"/>
        <end position="381"/>
    </location>
</feature>
<evidence type="ECO:0000313" key="13">
    <source>
        <dbReference type="Proteomes" id="UP000623926"/>
    </source>
</evidence>
<sequence length="426" mass="43520">MSAAPGALAAYRPALRPRVLLSDPLLDGAATVHLIKDAETGSSFKVGPKEHFLIARMDGERSLAEIGEEYAEEYGRRLGDAHWKRLLGLLGAKGLLAAGADASPGPSTAPPPGAIGSPGAPAAVPPGAAASMGSSAAGPGSPAAVPPGAAASGRATASVPPAPAPPVPEKRTLLRGSLPLVADADATTARLHRAVGFLLAPAVLAPLLALTLAMEAVVLVRAGELLLAVRGLLANPVLLTGTAVLLWVSTALHELAHGVVARHHGGRVSEIGLRWRLPAVIMYCTVDDYLYFGTRRHRIATAAAGAVMNLIFLLPFCALWLFAPLDDATHEAFAALLLLGSVQALVMLVPLPPLDGYRIASQLAGATGLAASTGVYLRLALRRSPEAAGYPRRARIAYPAYAGATALVLACALAAAVAGVHHLLTA</sequence>
<feature type="transmembrane region" description="Helical" evidence="8">
    <location>
        <begin position="197"/>
        <end position="220"/>
    </location>
</feature>
<keyword evidence="6 8" id="KW-0472">Membrane</keyword>
<keyword evidence="5 8" id="KW-1133">Transmembrane helix</keyword>
<reference evidence="12 13" key="1">
    <citation type="submission" date="2021-02" db="EMBL/GenBank/DDBJ databases">
        <title>FDA dAtabase for Regulatory Grade micrObial Sequences (FDA-ARGOS): Supporting development and validation of Infectious Disease Dx tests.</title>
        <authorList>
            <person name="Sproer C."/>
            <person name="Gronow S."/>
            <person name="Severitt S."/>
            <person name="Schroder I."/>
            <person name="Tallon L."/>
            <person name="Sadzewicz L."/>
            <person name="Zhao X."/>
            <person name="Boylan J."/>
            <person name="Ott S."/>
            <person name="Bowen H."/>
            <person name="Vavikolanu K."/>
            <person name="Mehta A."/>
            <person name="Aluvathingal J."/>
            <person name="Nadendla S."/>
            <person name="Lowell S."/>
            <person name="Myers T."/>
            <person name="Yan Y."/>
            <person name="Sichtig H."/>
        </authorList>
    </citation>
    <scope>NUCLEOTIDE SEQUENCE [LARGE SCALE GENOMIC DNA]</scope>
    <source>
        <strain evidence="11 12">FDAARGOS_1211</strain>
        <strain evidence="10 13">FDAARGOS_1212</strain>
    </source>
</reference>
<evidence type="ECO:0000313" key="12">
    <source>
        <dbReference type="Proteomes" id="UP000598054"/>
    </source>
</evidence>
<feature type="transmembrane region" description="Helical" evidence="8">
    <location>
        <begin position="401"/>
        <end position="424"/>
    </location>
</feature>
<keyword evidence="12" id="KW-1185">Reference proteome</keyword>
<dbReference type="RefSeq" id="WP_030278095.1">
    <property type="nucleotide sequence ID" value="NZ_CP070242.1"/>
</dbReference>
<feature type="region of interest" description="Disordered" evidence="7">
    <location>
        <begin position="101"/>
        <end position="170"/>
    </location>
</feature>
<evidence type="ECO:0000256" key="7">
    <source>
        <dbReference type="SAM" id="MobiDB-lite"/>
    </source>
</evidence>
<feature type="transmembrane region" description="Helical" evidence="8">
    <location>
        <begin position="299"/>
        <end position="321"/>
    </location>
</feature>
<evidence type="ECO:0000256" key="3">
    <source>
        <dbReference type="ARBA" id="ARBA00007931"/>
    </source>
</evidence>
<name>A0ABD7D0E6_9ACTN</name>
<dbReference type="GO" id="GO:0016020">
    <property type="term" value="C:membrane"/>
    <property type="evidence" value="ECO:0007669"/>
    <property type="project" value="UniProtKB-SubCell"/>
</dbReference>
<accession>A0ABD7D0E6</accession>
<dbReference type="CDD" id="cd05709">
    <property type="entry name" value="S2P-M50"/>
    <property type="match status" value="1"/>
</dbReference>
<dbReference type="InterPro" id="IPR008915">
    <property type="entry name" value="Peptidase_M50"/>
</dbReference>
<proteinExistence type="inferred from homology"/>
<dbReference type="EMBL" id="CP070249">
    <property type="protein sequence ID" value="QRV41529.1"/>
    <property type="molecule type" value="Genomic_DNA"/>
</dbReference>
<evidence type="ECO:0000256" key="8">
    <source>
        <dbReference type="SAM" id="Phobius"/>
    </source>
</evidence>
<dbReference type="Pfam" id="PF02163">
    <property type="entry name" value="Peptidase_M50"/>
    <property type="match status" value="1"/>
</dbReference>
<evidence type="ECO:0000313" key="10">
    <source>
        <dbReference type="EMBL" id="QRV36205.1"/>
    </source>
</evidence>
<feature type="transmembrane region" description="Helical" evidence="8">
    <location>
        <begin position="232"/>
        <end position="253"/>
    </location>
</feature>
<dbReference type="GeneID" id="63980434"/>
<dbReference type="Proteomes" id="UP000598054">
    <property type="component" value="Chromosome"/>
</dbReference>
<feature type="transmembrane region" description="Helical" evidence="8">
    <location>
        <begin position="333"/>
        <end position="351"/>
    </location>
</feature>